<dbReference type="KEGG" id="ggr:HKW67_09305"/>
<dbReference type="GO" id="GO:0016831">
    <property type="term" value="F:carboxy-lyase activity"/>
    <property type="evidence" value="ECO:0007669"/>
    <property type="project" value="InterPro"/>
</dbReference>
<dbReference type="GO" id="GO:0016787">
    <property type="term" value="F:hydrolase activity"/>
    <property type="evidence" value="ECO:0007669"/>
    <property type="project" value="UniProtKB-KW"/>
</dbReference>
<evidence type="ECO:0000256" key="1">
    <source>
        <dbReference type="ARBA" id="ARBA00023239"/>
    </source>
</evidence>
<organism evidence="3 4">
    <name type="scientific">Gemmatimonas groenlandica</name>
    <dbReference type="NCBI Taxonomy" id="2732249"/>
    <lineage>
        <taxon>Bacteria</taxon>
        <taxon>Pseudomonadati</taxon>
        <taxon>Gemmatimonadota</taxon>
        <taxon>Gemmatimonadia</taxon>
        <taxon>Gemmatimonadales</taxon>
        <taxon>Gemmatimonadaceae</taxon>
        <taxon>Gemmatimonas</taxon>
    </lineage>
</organism>
<dbReference type="PANTHER" id="PTHR21240">
    <property type="entry name" value="2-AMINO-3-CARBOXYLMUCONATE-6-SEMIALDEHYDE DECARBOXYLASE"/>
    <property type="match status" value="1"/>
</dbReference>
<dbReference type="InterPro" id="IPR032466">
    <property type="entry name" value="Metal_Hydrolase"/>
</dbReference>
<sequence>MRPLTEVSGPIIDCHCHAGTGDGLTGPWDTTAPIVEHQARAKACGIVHTVIFAAFNSDYAAANAQVADLVRQAPDRLTGFVFVHPARDRGRVLPMVRHFVERERFRGIKVHRHDAPITREVCDVARELRLPVLYDVTGEVAQIELFATEYPTVNFIIPHLGSFADDWRAQVAFLGFLSRHTNVYTDTSGVRRFDLLLQAVREAGAHKVLFGSDGPWLHPAVELAKVLALPLSPQDKQLVLGGNLLRLLRARRQTIAIGHDSAARTHARGSTRLLTRAPELKRTR</sequence>
<evidence type="ECO:0000259" key="2">
    <source>
        <dbReference type="Pfam" id="PF04909"/>
    </source>
</evidence>
<dbReference type="EMBL" id="CP053085">
    <property type="protein sequence ID" value="QJR35694.1"/>
    <property type="molecule type" value="Genomic_DNA"/>
</dbReference>
<dbReference type="InterPro" id="IPR006680">
    <property type="entry name" value="Amidohydro-rel"/>
</dbReference>
<dbReference type="SUPFAM" id="SSF51556">
    <property type="entry name" value="Metallo-dependent hydrolases"/>
    <property type="match status" value="1"/>
</dbReference>
<dbReference type="GO" id="GO:0019748">
    <property type="term" value="P:secondary metabolic process"/>
    <property type="evidence" value="ECO:0007669"/>
    <property type="project" value="TreeGrafter"/>
</dbReference>
<dbReference type="RefSeq" id="WP_171225125.1">
    <property type="nucleotide sequence ID" value="NZ_CP053085.1"/>
</dbReference>
<dbReference type="InterPro" id="IPR032465">
    <property type="entry name" value="ACMSD"/>
</dbReference>
<reference evidence="3 4" key="1">
    <citation type="submission" date="2020-05" db="EMBL/GenBank/DDBJ databases">
        <title>Complete genome sequence of Gemmatimonas greenlandica TET16.</title>
        <authorList>
            <person name="Zeng Y."/>
        </authorList>
    </citation>
    <scope>NUCLEOTIDE SEQUENCE [LARGE SCALE GENOMIC DNA]</scope>
    <source>
        <strain evidence="3 4">TET16</strain>
    </source>
</reference>
<dbReference type="AlphaFoldDB" id="A0A6M4IKY6"/>
<gene>
    <name evidence="3" type="ORF">HKW67_09305</name>
</gene>
<dbReference type="Gene3D" id="3.20.20.140">
    <property type="entry name" value="Metal-dependent hydrolases"/>
    <property type="match status" value="1"/>
</dbReference>
<dbReference type="Pfam" id="PF04909">
    <property type="entry name" value="Amidohydro_2"/>
    <property type="match status" value="1"/>
</dbReference>
<keyword evidence="3" id="KW-0378">Hydrolase</keyword>
<name>A0A6M4IKY6_9BACT</name>
<keyword evidence="1" id="KW-0456">Lyase</keyword>
<proteinExistence type="predicted"/>
<dbReference type="PANTHER" id="PTHR21240:SF28">
    <property type="entry name" value="ISO-OROTATE DECARBOXYLASE (EUROFUNG)"/>
    <property type="match status" value="1"/>
</dbReference>
<protein>
    <submittedName>
        <fullName evidence="3">Amidohydrolase family protein</fullName>
    </submittedName>
</protein>
<evidence type="ECO:0000313" key="4">
    <source>
        <dbReference type="Proteomes" id="UP000500938"/>
    </source>
</evidence>
<keyword evidence="4" id="KW-1185">Reference proteome</keyword>
<dbReference type="Proteomes" id="UP000500938">
    <property type="component" value="Chromosome"/>
</dbReference>
<dbReference type="GO" id="GO:0005737">
    <property type="term" value="C:cytoplasm"/>
    <property type="evidence" value="ECO:0007669"/>
    <property type="project" value="TreeGrafter"/>
</dbReference>
<evidence type="ECO:0000313" key="3">
    <source>
        <dbReference type="EMBL" id="QJR35694.1"/>
    </source>
</evidence>
<feature type="domain" description="Amidohydrolase-related" evidence="2">
    <location>
        <begin position="12"/>
        <end position="249"/>
    </location>
</feature>
<accession>A0A6M4IKY6</accession>